<evidence type="ECO:0000256" key="3">
    <source>
        <dbReference type="HAMAP-Rule" id="MF_01385"/>
    </source>
</evidence>
<keyword evidence="5" id="KW-1185">Reference proteome</keyword>
<comment type="function">
    <text evidence="3">Required for maturation of urease via the functional incorporation of the urease nickel metallocenter.</text>
</comment>
<accession>A0A7X0CC36</accession>
<evidence type="ECO:0000313" key="5">
    <source>
        <dbReference type="Proteomes" id="UP000540787"/>
    </source>
</evidence>
<gene>
    <name evidence="3" type="primary">ureF</name>
    <name evidence="4" type="ORF">HD842_000916</name>
</gene>
<dbReference type="PANTHER" id="PTHR33620">
    <property type="entry name" value="UREASE ACCESSORY PROTEIN F"/>
    <property type="match status" value="1"/>
</dbReference>
<keyword evidence="2 3" id="KW-0143">Chaperone</keyword>
<protein>
    <recommendedName>
        <fullName evidence="3">Urease accessory protein UreF</fullName>
    </recommendedName>
</protein>
<dbReference type="Pfam" id="PF01730">
    <property type="entry name" value="UreF"/>
    <property type="match status" value="1"/>
</dbReference>
<dbReference type="InterPro" id="IPR002639">
    <property type="entry name" value="UreF"/>
</dbReference>
<dbReference type="GO" id="GO:0005737">
    <property type="term" value="C:cytoplasm"/>
    <property type="evidence" value="ECO:0007669"/>
    <property type="project" value="UniProtKB-SubCell"/>
</dbReference>
<dbReference type="AlphaFoldDB" id="A0A7X0CC36"/>
<comment type="subcellular location">
    <subcellularLocation>
        <location evidence="3">Cytoplasm</location>
    </subcellularLocation>
</comment>
<keyword evidence="3" id="KW-0963">Cytoplasm</keyword>
<organism evidence="4 5">
    <name type="scientific">Massilia aurea</name>
    <dbReference type="NCBI Taxonomy" id="373040"/>
    <lineage>
        <taxon>Bacteria</taxon>
        <taxon>Pseudomonadati</taxon>
        <taxon>Pseudomonadota</taxon>
        <taxon>Betaproteobacteria</taxon>
        <taxon>Burkholderiales</taxon>
        <taxon>Oxalobacteraceae</taxon>
        <taxon>Telluria group</taxon>
        <taxon>Massilia</taxon>
    </lineage>
</organism>
<name>A0A7X0CC36_9BURK</name>
<dbReference type="HAMAP" id="MF_01385">
    <property type="entry name" value="UreF"/>
    <property type="match status" value="1"/>
</dbReference>
<comment type="caution">
    <text evidence="4">The sequence shown here is derived from an EMBL/GenBank/DDBJ whole genome shotgun (WGS) entry which is preliminary data.</text>
</comment>
<comment type="subunit">
    <text evidence="3">UreD, UreF and UreG form a complex that acts as a GTP-hydrolysis-dependent molecular chaperone, activating the urease apoprotein by helping to assemble the nickel containing metallocenter of UreC. The UreE protein probably delivers the nickel.</text>
</comment>
<proteinExistence type="inferred from homology"/>
<comment type="similarity">
    <text evidence="3">Belongs to the UreF family.</text>
</comment>
<dbReference type="RefSeq" id="WP_183551545.1">
    <property type="nucleotide sequence ID" value="NZ_JACHBX010000001.1"/>
</dbReference>
<dbReference type="Proteomes" id="UP000540787">
    <property type="component" value="Unassembled WGS sequence"/>
</dbReference>
<keyword evidence="1 3" id="KW-0996">Nickel insertion</keyword>
<evidence type="ECO:0000313" key="4">
    <source>
        <dbReference type="EMBL" id="MBB6132805.1"/>
    </source>
</evidence>
<evidence type="ECO:0000256" key="1">
    <source>
        <dbReference type="ARBA" id="ARBA00022988"/>
    </source>
</evidence>
<dbReference type="Gene3D" id="1.10.4190.10">
    <property type="entry name" value="Urease accessory protein UreF"/>
    <property type="match status" value="1"/>
</dbReference>
<dbReference type="InterPro" id="IPR038277">
    <property type="entry name" value="UreF_sf"/>
</dbReference>
<reference evidence="4 5" key="1">
    <citation type="submission" date="2020-08" db="EMBL/GenBank/DDBJ databases">
        <title>The Agave Microbiome: Exploring the role of microbial communities in plant adaptations to desert environments.</title>
        <authorList>
            <person name="Partida-Martinez L.P."/>
        </authorList>
    </citation>
    <scope>NUCLEOTIDE SEQUENCE [LARGE SCALE GENOMIC DNA]</scope>
    <source>
        <strain evidence="4 5">AT3.2</strain>
    </source>
</reference>
<dbReference type="PANTHER" id="PTHR33620:SF1">
    <property type="entry name" value="UREASE ACCESSORY PROTEIN F"/>
    <property type="match status" value="1"/>
</dbReference>
<dbReference type="EMBL" id="JACHBX010000001">
    <property type="protein sequence ID" value="MBB6132805.1"/>
    <property type="molecule type" value="Genomic_DNA"/>
</dbReference>
<sequence>MNAASLLHLLQFASPALPIGGYSYSQGLEAAIEEGLVTDADSARAWIVCYLDEVVARWDAPVLWRLMSAFAAHDAGTIAQWGGCFLASRDTAELRAESVQMGYSLSRLIAELGVADTRALGEDVTLPLAFACAVDGLAIPHEEALLAMVFAWVENQVLVCVKSVPLGQVAGQRLLLSLRPEIERAVELARRLPDDELSNWAPGLSMLSMRHEVQHGRLYRS</sequence>
<dbReference type="GO" id="GO:0016151">
    <property type="term" value="F:nickel cation binding"/>
    <property type="evidence" value="ECO:0007669"/>
    <property type="project" value="UniProtKB-UniRule"/>
</dbReference>
<dbReference type="PIRSF" id="PIRSF009467">
    <property type="entry name" value="Ureas_acces_UreF"/>
    <property type="match status" value="1"/>
</dbReference>
<evidence type="ECO:0000256" key="2">
    <source>
        <dbReference type="ARBA" id="ARBA00023186"/>
    </source>
</evidence>